<sequence length="375" mass="40809">MAACHCEPLPVDLGYNGDLHIEKVRSETNRDGSQSQPFQIGGYYGPFSAGHRGRFMCTGGDALEIRLEKLLHTSRSIAVYSAIDLTTGDQLVLKLDYEADMNLGVEVSALASLCKRGIKSPSLPVLVSDGCFRAWGAATEHSQFGDVHGLVTKPLGLCIRGMKFHGGVLCKLAVDILLGLFHLHLIGCRHKDALVFRLVELSQERPTVTMEAAIQMLEAESGTLGDFAAYVSRLDRDAWPDFKQWLHRLGKACGLSDARIEDLLAGRVSSAEFGPRPVEVAPKRPVEQPWDNRPVAIWVKFVQQLGAFACGEGAFFPLEGVKAKWTLDGVEVAGRAIGARENLEEVLAWSGHKGTPDDPSVISGRPRMIVGTIVI</sequence>
<keyword evidence="2" id="KW-1185">Reference proteome</keyword>
<organism evidence="2">
    <name type="scientific">Selaginella moellendorffii</name>
    <name type="common">Spikemoss</name>
    <dbReference type="NCBI Taxonomy" id="88036"/>
    <lineage>
        <taxon>Eukaryota</taxon>
        <taxon>Viridiplantae</taxon>
        <taxon>Streptophyta</taxon>
        <taxon>Embryophyta</taxon>
        <taxon>Tracheophyta</taxon>
        <taxon>Lycopodiopsida</taxon>
        <taxon>Selaginellales</taxon>
        <taxon>Selaginellaceae</taxon>
        <taxon>Selaginella</taxon>
    </lineage>
</organism>
<protein>
    <submittedName>
        <fullName evidence="1">Uncharacterized protein</fullName>
    </submittedName>
</protein>
<name>D8TA57_SELML</name>
<evidence type="ECO:0000313" key="1">
    <source>
        <dbReference type="EMBL" id="EFJ06406.1"/>
    </source>
</evidence>
<gene>
    <name evidence="1" type="ORF">SELMODRAFT_430681</name>
</gene>
<accession>D8TA57</accession>
<dbReference type="AlphaFoldDB" id="D8TA57"/>
<evidence type="ECO:0000313" key="2">
    <source>
        <dbReference type="Proteomes" id="UP000001514"/>
    </source>
</evidence>
<dbReference type="Proteomes" id="UP000001514">
    <property type="component" value="Unassembled WGS sequence"/>
</dbReference>
<dbReference type="HOGENOM" id="CLU_693356_0_0_1"/>
<proteinExistence type="predicted"/>
<dbReference type="KEGG" id="smo:SELMODRAFT_430681"/>
<dbReference type="EMBL" id="GL377701">
    <property type="protein sequence ID" value="EFJ06406.1"/>
    <property type="molecule type" value="Genomic_DNA"/>
</dbReference>
<dbReference type="Gramene" id="EFJ06406">
    <property type="protein sequence ID" value="EFJ06406"/>
    <property type="gene ID" value="SELMODRAFT_430681"/>
</dbReference>
<reference evidence="1 2" key="1">
    <citation type="journal article" date="2011" name="Science">
        <title>The Selaginella genome identifies genetic changes associated with the evolution of vascular plants.</title>
        <authorList>
            <person name="Banks J.A."/>
            <person name="Nishiyama T."/>
            <person name="Hasebe M."/>
            <person name="Bowman J.L."/>
            <person name="Gribskov M."/>
            <person name="dePamphilis C."/>
            <person name="Albert V.A."/>
            <person name="Aono N."/>
            <person name="Aoyama T."/>
            <person name="Ambrose B.A."/>
            <person name="Ashton N.W."/>
            <person name="Axtell M.J."/>
            <person name="Barker E."/>
            <person name="Barker M.S."/>
            <person name="Bennetzen J.L."/>
            <person name="Bonawitz N.D."/>
            <person name="Chapple C."/>
            <person name="Cheng C."/>
            <person name="Correa L.G."/>
            <person name="Dacre M."/>
            <person name="DeBarry J."/>
            <person name="Dreyer I."/>
            <person name="Elias M."/>
            <person name="Engstrom E.M."/>
            <person name="Estelle M."/>
            <person name="Feng L."/>
            <person name="Finet C."/>
            <person name="Floyd S.K."/>
            <person name="Frommer W.B."/>
            <person name="Fujita T."/>
            <person name="Gramzow L."/>
            <person name="Gutensohn M."/>
            <person name="Harholt J."/>
            <person name="Hattori M."/>
            <person name="Heyl A."/>
            <person name="Hirai T."/>
            <person name="Hiwatashi Y."/>
            <person name="Ishikawa M."/>
            <person name="Iwata M."/>
            <person name="Karol K.G."/>
            <person name="Koehler B."/>
            <person name="Kolukisaoglu U."/>
            <person name="Kubo M."/>
            <person name="Kurata T."/>
            <person name="Lalonde S."/>
            <person name="Li K."/>
            <person name="Li Y."/>
            <person name="Litt A."/>
            <person name="Lyons E."/>
            <person name="Manning G."/>
            <person name="Maruyama T."/>
            <person name="Michael T.P."/>
            <person name="Mikami K."/>
            <person name="Miyazaki S."/>
            <person name="Morinaga S."/>
            <person name="Murata T."/>
            <person name="Mueller-Roeber B."/>
            <person name="Nelson D.R."/>
            <person name="Obara M."/>
            <person name="Oguri Y."/>
            <person name="Olmstead R.G."/>
            <person name="Onodera N."/>
            <person name="Petersen B.L."/>
            <person name="Pils B."/>
            <person name="Prigge M."/>
            <person name="Rensing S.A."/>
            <person name="Riano-Pachon D.M."/>
            <person name="Roberts A.W."/>
            <person name="Sato Y."/>
            <person name="Scheller H.V."/>
            <person name="Schulz B."/>
            <person name="Schulz C."/>
            <person name="Shakirov E.V."/>
            <person name="Shibagaki N."/>
            <person name="Shinohara N."/>
            <person name="Shippen D.E."/>
            <person name="Soerensen I."/>
            <person name="Sotooka R."/>
            <person name="Sugimoto N."/>
            <person name="Sugita M."/>
            <person name="Sumikawa N."/>
            <person name="Tanurdzic M."/>
            <person name="Theissen G."/>
            <person name="Ulvskov P."/>
            <person name="Wakazuki S."/>
            <person name="Weng J.K."/>
            <person name="Willats W.W."/>
            <person name="Wipf D."/>
            <person name="Wolf P.G."/>
            <person name="Yang L."/>
            <person name="Zimmer A.D."/>
            <person name="Zhu Q."/>
            <person name="Mitros T."/>
            <person name="Hellsten U."/>
            <person name="Loque D."/>
            <person name="Otillar R."/>
            <person name="Salamov A."/>
            <person name="Schmutz J."/>
            <person name="Shapiro H."/>
            <person name="Lindquist E."/>
            <person name="Lucas S."/>
            <person name="Rokhsar D."/>
            <person name="Grigoriev I.V."/>
        </authorList>
    </citation>
    <scope>NUCLEOTIDE SEQUENCE [LARGE SCALE GENOMIC DNA]</scope>
</reference>
<dbReference type="InParanoid" id="D8TA57"/>